<dbReference type="GO" id="GO:0005737">
    <property type="term" value="C:cytoplasm"/>
    <property type="evidence" value="ECO:0007669"/>
    <property type="project" value="UniProtKB-SubCell"/>
</dbReference>
<protein>
    <recommendedName>
        <fullName evidence="5">N-acetylneuraminate lyase</fullName>
        <ecNumber evidence="5">4.1.3.3</ecNumber>
    </recommendedName>
</protein>
<evidence type="ECO:0000256" key="9">
    <source>
        <dbReference type="ARBA" id="ARBA00023277"/>
    </source>
</evidence>
<dbReference type="PANTHER" id="PTHR12128">
    <property type="entry name" value="DIHYDRODIPICOLINATE SYNTHASE"/>
    <property type="match status" value="1"/>
</dbReference>
<dbReference type="InterPro" id="IPR013785">
    <property type="entry name" value="Aldolase_TIM"/>
</dbReference>
<name>A0AAN9TME8_9HEMI</name>
<dbReference type="PRINTS" id="PR00146">
    <property type="entry name" value="DHPICSNTHASE"/>
</dbReference>
<dbReference type="Pfam" id="PF00701">
    <property type="entry name" value="DHDPS"/>
    <property type="match status" value="1"/>
</dbReference>
<evidence type="ECO:0000313" key="14">
    <source>
        <dbReference type="EMBL" id="KAK7579832.1"/>
    </source>
</evidence>
<feature type="active site" description="Proton donor/acceptor" evidence="12">
    <location>
        <position position="169"/>
    </location>
</feature>
<comment type="subunit">
    <text evidence="4">Homotetramer.</text>
</comment>
<evidence type="ECO:0000256" key="2">
    <source>
        <dbReference type="ARBA" id="ARBA00004878"/>
    </source>
</evidence>
<evidence type="ECO:0000256" key="11">
    <source>
        <dbReference type="PIRNR" id="PIRNR001365"/>
    </source>
</evidence>
<evidence type="ECO:0000256" key="5">
    <source>
        <dbReference type="ARBA" id="ARBA00012911"/>
    </source>
</evidence>
<keyword evidence="9" id="KW-0119">Carbohydrate metabolism</keyword>
<dbReference type="SMART" id="SM01130">
    <property type="entry name" value="DHDPS"/>
    <property type="match status" value="1"/>
</dbReference>
<dbReference type="GO" id="GO:0008747">
    <property type="term" value="F:N-acetylneuraminate lyase activity"/>
    <property type="evidence" value="ECO:0007669"/>
    <property type="project" value="UniProtKB-EC"/>
</dbReference>
<keyword evidence="8" id="KW-0704">Schiff base</keyword>
<reference evidence="14 15" key="1">
    <citation type="submission" date="2024-03" db="EMBL/GenBank/DDBJ databases">
        <title>Adaptation during the transition from Ophiocordyceps entomopathogen to insect associate is accompanied by gene loss and intensified selection.</title>
        <authorList>
            <person name="Ward C.M."/>
            <person name="Onetto C.A."/>
            <person name="Borneman A.R."/>
        </authorList>
    </citation>
    <scope>NUCLEOTIDE SEQUENCE [LARGE SCALE GENOMIC DNA]</scope>
    <source>
        <strain evidence="14">AWRI1</strain>
        <tissue evidence="14">Single Adult Female</tissue>
    </source>
</reference>
<comment type="catalytic activity">
    <reaction evidence="10">
        <text>aceneuramate = aldehydo-N-acetyl-D-mannosamine + pyruvate</text>
        <dbReference type="Rhea" id="RHEA:23296"/>
        <dbReference type="ChEBI" id="CHEBI:15361"/>
        <dbReference type="ChEBI" id="CHEBI:17122"/>
        <dbReference type="ChEBI" id="CHEBI:173083"/>
        <dbReference type="EC" id="4.1.3.3"/>
    </reaction>
</comment>
<evidence type="ECO:0000256" key="13">
    <source>
        <dbReference type="PIRSR" id="PIRSR001365-2"/>
    </source>
</evidence>
<sequence>MLFQKRKTFGEICPAVQEANSELKLIIFGDDASPYRGLMAPVFAPFSSDGKLNLEEIPKYGRYLFENSVKGVLVNGTVGEGALLSIEERKSVLEIWMDVARALDIFVMVHVGAANMNGVIELAKYAESVGADSILCLPDMFFRPTTITDLVDYLKVISAAVPKTPLFYYNYPDLTGVKLDMVEFLKVGFKEIPTLSGLKYTHNNLDEGIRCVELYDRKFTIFLGCDQLIFAGFCAGFDSMIATTLNFAHEEIIEIQKKTEKGDNEVARNLQRRITDLVYLLIPDVPFISGMKAVVSKISGVQLGEPRLPIRKLTTANLEKLEKELKDRKWI</sequence>
<dbReference type="AlphaFoldDB" id="A0AAN9TME8"/>
<dbReference type="PIRSF" id="PIRSF001365">
    <property type="entry name" value="DHDPS"/>
    <property type="match status" value="1"/>
</dbReference>
<evidence type="ECO:0000256" key="1">
    <source>
        <dbReference type="ARBA" id="ARBA00004496"/>
    </source>
</evidence>
<evidence type="ECO:0000256" key="4">
    <source>
        <dbReference type="ARBA" id="ARBA00011881"/>
    </source>
</evidence>
<evidence type="ECO:0000256" key="7">
    <source>
        <dbReference type="ARBA" id="ARBA00023239"/>
    </source>
</evidence>
<dbReference type="Gene3D" id="3.20.20.70">
    <property type="entry name" value="Aldolase class I"/>
    <property type="match status" value="1"/>
</dbReference>
<organism evidence="14 15">
    <name type="scientific">Parthenolecanium corni</name>
    <dbReference type="NCBI Taxonomy" id="536013"/>
    <lineage>
        <taxon>Eukaryota</taxon>
        <taxon>Metazoa</taxon>
        <taxon>Ecdysozoa</taxon>
        <taxon>Arthropoda</taxon>
        <taxon>Hexapoda</taxon>
        <taxon>Insecta</taxon>
        <taxon>Pterygota</taxon>
        <taxon>Neoptera</taxon>
        <taxon>Paraneoptera</taxon>
        <taxon>Hemiptera</taxon>
        <taxon>Sternorrhyncha</taxon>
        <taxon>Coccoidea</taxon>
        <taxon>Coccidae</taxon>
        <taxon>Parthenolecanium</taxon>
    </lineage>
</organism>
<dbReference type="InterPro" id="IPR002220">
    <property type="entry name" value="DapA-like"/>
</dbReference>
<evidence type="ECO:0000313" key="15">
    <source>
        <dbReference type="Proteomes" id="UP001367676"/>
    </source>
</evidence>
<feature type="active site" description="Schiff-base intermediate with substrate" evidence="12">
    <location>
        <position position="199"/>
    </location>
</feature>
<keyword evidence="7 11" id="KW-0456">Lyase</keyword>
<proteinExistence type="inferred from homology"/>
<dbReference type="EC" id="4.1.3.3" evidence="5"/>
<evidence type="ECO:0000256" key="10">
    <source>
        <dbReference type="ARBA" id="ARBA00044906"/>
    </source>
</evidence>
<dbReference type="EMBL" id="JBBCAQ010000034">
    <property type="protein sequence ID" value="KAK7579832.1"/>
    <property type="molecule type" value="Genomic_DNA"/>
</dbReference>
<dbReference type="Proteomes" id="UP001367676">
    <property type="component" value="Unassembled WGS sequence"/>
</dbReference>
<comment type="similarity">
    <text evidence="3">Belongs to the DapA family. NanA subfamily.</text>
</comment>
<dbReference type="PANTHER" id="PTHR12128:SF21">
    <property type="entry name" value="N-ACETYLNEURAMINATE LYASE"/>
    <property type="match status" value="1"/>
</dbReference>
<feature type="binding site" evidence="13">
    <location>
        <position position="241"/>
    </location>
    <ligand>
        <name>pyruvate</name>
        <dbReference type="ChEBI" id="CHEBI:15361"/>
    </ligand>
</feature>
<comment type="subcellular location">
    <subcellularLocation>
        <location evidence="1">Cytoplasm</location>
    </subcellularLocation>
</comment>
<comment type="pathway">
    <text evidence="2">Amino-sugar metabolism; N-acetylneuraminate degradation.</text>
</comment>
<evidence type="ECO:0000256" key="8">
    <source>
        <dbReference type="ARBA" id="ARBA00023270"/>
    </source>
</evidence>
<accession>A0AAN9TME8</accession>
<evidence type="ECO:0000256" key="3">
    <source>
        <dbReference type="ARBA" id="ARBA00006324"/>
    </source>
</evidence>
<keyword evidence="15" id="KW-1185">Reference proteome</keyword>
<dbReference type="SUPFAM" id="SSF51569">
    <property type="entry name" value="Aldolase"/>
    <property type="match status" value="1"/>
</dbReference>
<keyword evidence="6" id="KW-0963">Cytoplasm</keyword>
<comment type="caution">
    <text evidence="14">The sequence shown here is derived from an EMBL/GenBank/DDBJ whole genome shotgun (WGS) entry which is preliminary data.</text>
</comment>
<evidence type="ECO:0000256" key="6">
    <source>
        <dbReference type="ARBA" id="ARBA00022490"/>
    </source>
</evidence>
<evidence type="ECO:0000256" key="12">
    <source>
        <dbReference type="PIRSR" id="PIRSR001365-1"/>
    </source>
</evidence>
<gene>
    <name evidence="14" type="ORF">V9T40_000461</name>
</gene>